<name>A0A7C4V6R8_9DEIN</name>
<reference evidence="2" key="1">
    <citation type="journal article" date="2020" name="mSystems">
        <title>Genome- and Community-Level Interaction Insights into Carbon Utilization and Element Cycling Functions of Hydrothermarchaeota in Hydrothermal Sediment.</title>
        <authorList>
            <person name="Zhou Z."/>
            <person name="Liu Y."/>
            <person name="Xu W."/>
            <person name="Pan J."/>
            <person name="Luo Z.H."/>
            <person name="Li M."/>
        </authorList>
    </citation>
    <scope>NUCLEOTIDE SEQUENCE [LARGE SCALE GENOMIC DNA]</scope>
    <source>
        <strain evidence="2">HyVt-570</strain>
    </source>
</reference>
<dbReference type="AlphaFoldDB" id="A0A7C4V6R8"/>
<feature type="coiled-coil region" evidence="1">
    <location>
        <begin position="169"/>
        <end position="196"/>
    </location>
</feature>
<comment type="caution">
    <text evidence="2">The sequence shown here is derived from an EMBL/GenBank/DDBJ whole genome shotgun (WGS) entry which is preliminary data.</text>
</comment>
<accession>A0A7C4V6R8</accession>
<gene>
    <name evidence="2" type="ORF">ENK37_09405</name>
</gene>
<organism evidence="2">
    <name type="scientific">Oceanithermus profundus</name>
    <dbReference type="NCBI Taxonomy" id="187137"/>
    <lineage>
        <taxon>Bacteria</taxon>
        <taxon>Thermotogati</taxon>
        <taxon>Deinococcota</taxon>
        <taxon>Deinococci</taxon>
        <taxon>Thermales</taxon>
        <taxon>Thermaceae</taxon>
        <taxon>Oceanithermus</taxon>
    </lineage>
</organism>
<evidence type="ECO:0000313" key="2">
    <source>
        <dbReference type="EMBL" id="HGY10245.1"/>
    </source>
</evidence>
<dbReference type="Proteomes" id="UP000885759">
    <property type="component" value="Unassembled WGS sequence"/>
</dbReference>
<evidence type="ECO:0000256" key="1">
    <source>
        <dbReference type="SAM" id="Coils"/>
    </source>
</evidence>
<keyword evidence="1" id="KW-0175">Coiled coil</keyword>
<dbReference type="EMBL" id="DRPZ01000237">
    <property type="protein sequence ID" value="HGY10245.1"/>
    <property type="molecule type" value="Genomic_DNA"/>
</dbReference>
<proteinExistence type="predicted"/>
<protein>
    <submittedName>
        <fullName evidence="2">Uncharacterized protein</fullName>
    </submittedName>
</protein>
<sequence>MKTAILIPVLGAGAALVWYGLTQAEPEIKRTQTLGAPPVDPGLIPTHTKSGGEQSTTYAQLLTAYEAELQKWQTVHDAAADRMDSIEAKAAQVCPEFAWNATWSYKYGGLFGSAGWTELRKSRPNALRISCMDYVKGLASSPGKPSIKPPPREGANFMDTSWLNVAQAIRQLQLQIDDARATLDALRADYAKAKAERDAAAPKIEEMKRKIADLHAQEVF</sequence>